<protein>
    <recommendedName>
        <fullName evidence="2">Tubulin beta chain</fullName>
    </recommendedName>
    <alternativeName>
        <fullName evidence="7">Beta-tubulin</fullName>
    </alternativeName>
</protein>
<dbReference type="SUPFAM" id="SSF52490">
    <property type="entry name" value="Tubulin nucleotide-binding domain-like"/>
    <property type="match status" value="1"/>
</dbReference>
<evidence type="ECO:0000256" key="3">
    <source>
        <dbReference type="ARBA" id="ARBA00022701"/>
    </source>
</evidence>
<evidence type="ECO:0000313" key="10">
    <source>
        <dbReference type="Proteomes" id="UP000541610"/>
    </source>
</evidence>
<dbReference type="PRINTS" id="PR01161">
    <property type="entry name" value="TUBULIN"/>
</dbReference>
<dbReference type="GO" id="GO:0005525">
    <property type="term" value="F:GTP binding"/>
    <property type="evidence" value="ECO:0007669"/>
    <property type="project" value="UniProtKB-KW"/>
</dbReference>
<evidence type="ECO:0000313" key="9">
    <source>
        <dbReference type="EMBL" id="KAF4694014.1"/>
    </source>
</evidence>
<dbReference type="InterPro" id="IPR002453">
    <property type="entry name" value="Beta_tubulin"/>
</dbReference>
<keyword evidence="4" id="KW-0479">Metal-binding</keyword>
<dbReference type="PANTHER" id="PTHR11588">
    <property type="entry name" value="TUBULIN"/>
    <property type="match status" value="1"/>
</dbReference>
<dbReference type="Gene3D" id="3.30.1330.20">
    <property type="entry name" value="Tubulin/FtsZ, C-terminal domain"/>
    <property type="match status" value="1"/>
</dbReference>
<dbReference type="SMART" id="SM00864">
    <property type="entry name" value="Tubulin"/>
    <property type="match status" value="1"/>
</dbReference>
<keyword evidence="5" id="KW-0547">Nucleotide-binding</keyword>
<dbReference type="Pfam" id="PF00091">
    <property type="entry name" value="Tubulin"/>
    <property type="match status" value="1"/>
</dbReference>
<dbReference type="Proteomes" id="UP000541610">
    <property type="component" value="Unassembled WGS sequence"/>
</dbReference>
<reference evidence="9 10" key="1">
    <citation type="submission" date="2020-04" db="EMBL/GenBank/DDBJ databases">
        <title>Perkinsus olseni comparative genomics.</title>
        <authorList>
            <person name="Bogema D.R."/>
        </authorList>
    </citation>
    <scope>NUCLEOTIDE SEQUENCE [LARGE SCALE GENOMIC DNA]</scope>
    <source>
        <strain evidence="9">00978-12</strain>
    </source>
</reference>
<dbReference type="InterPro" id="IPR018316">
    <property type="entry name" value="Tubulin/FtsZ_2-layer-sand-dom"/>
</dbReference>
<evidence type="ECO:0000259" key="8">
    <source>
        <dbReference type="SMART" id="SM00864"/>
    </source>
</evidence>
<dbReference type="InterPro" id="IPR003008">
    <property type="entry name" value="Tubulin_FtsZ_GTPase"/>
</dbReference>
<feature type="domain" description="Tubulin/FtsZ GTPase" evidence="8">
    <location>
        <begin position="104"/>
        <end position="308"/>
    </location>
</feature>
<dbReference type="InterPro" id="IPR008280">
    <property type="entry name" value="Tub_FtsZ_C"/>
</dbReference>
<evidence type="ECO:0000256" key="6">
    <source>
        <dbReference type="ARBA" id="ARBA00023134"/>
    </source>
</evidence>
<evidence type="ECO:0000256" key="2">
    <source>
        <dbReference type="ARBA" id="ARBA00013288"/>
    </source>
</evidence>
<comment type="caution">
    <text evidence="9">The sequence shown here is derived from an EMBL/GenBank/DDBJ whole genome shotgun (WGS) entry which is preliminary data.</text>
</comment>
<organism evidence="9 10">
    <name type="scientific">Perkinsus olseni</name>
    <name type="common">Perkinsus atlanticus</name>
    <dbReference type="NCBI Taxonomy" id="32597"/>
    <lineage>
        <taxon>Eukaryota</taxon>
        <taxon>Sar</taxon>
        <taxon>Alveolata</taxon>
        <taxon>Perkinsozoa</taxon>
        <taxon>Perkinsea</taxon>
        <taxon>Perkinsida</taxon>
        <taxon>Perkinsidae</taxon>
        <taxon>Perkinsus</taxon>
    </lineage>
</organism>
<dbReference type="InterPro" id="IPR037103">
    <property type="entry name" value="Tubulin/FtsZ-like_C"/>
</dbReference>
<dbReference type="InterPro" id="IPR000217">
    <property type="entry name" value="Tubulin"/>
</dbReference>
<dbReference type="OrthoDB" id="419783at2759"/>
<evidence type="ECO:0000256" key="4">
    <source>
        <dbReference type="ARBA" id="ARBA00022723"/>
    </source>
</evidence>
<dbReference type="GO" id="GO:0005874">
    <property type="term" value="C:microtubule"/>
    <property type="evidence" value="ECO:0007669"/>
    <property type="project" value="UniProtKB-KW"/>
</dbReference>
<dbReference type="EMBL" id="JABANP010000038">
    <property type="protein sequence ID" value="KAF4694014.1"/>
    <property type="molecule type" value="Genomic_DNA"/>
</dbReference>
<dbReference type="PRINTS" id="PR01163">
    <property type="entry name" value="BETATUBULIN"/>
</dbReference>
<evidence type="ECO:0000256" key="5">
    <source>
        <dbReference type="ARBA" id="ARBA00022741"/>
    </source>
</evidence>
<evidence type="ECO:0000256" key="7">
    <source>
        <dbReference type="ARBA" id="ARBA00030446"/>
    </source>
</evidence>
<keyword evidence="3" id="KW-0493">Microtubule</keyword>
<accession>A0A7J6PCW1</accession>
<dbReference type="SUPFAM" id="SSF55307">
    <property type="entry name" value="Tubulin C-terminal domain-like"/>
    <property type="match status" value="1"/>
</dbReference>
<dbReference type="Pfam" id="PF03953">
    <property type="entry name" value="Tubulin_C"/>
    <property type="match status" value="1"/>
</dbReference>
<proteinExistence type="inferred from homology"/>
<evidence type="ECO:0000256" key="1">
    <source>
        <dbReference type="ARBA" id="ARBA00009636"/>
    </source>
</evidence>
<comment type="similarity">
    <text evidence="1">Belongs to the tubulin family.</text>
</comment>
<name>A0A7J6PCW1_PEROL</name>
<dbReference type="GO" id="GO:0005200">
    <property type="term" value="F:structural constituent of cytoskeleton"/>
    <property type="evidence" value="ECO:0007669"/>
    <property type="project" value="InterPro"/>
</dbReference>
<keyword evidence="6" id="KW-0342">GTP-binding</keyword>
<dbReference type="Gene3D" id="3.40.50.1440">
    <property type="entry name" value="Tubulin/FtsZ, GTPase domain"/>
    <property type="match status" value="1"/>
</dbReference>
<gene>
    <name evidence="9" type="ORF">FOZ60_009451</name>
</gene>
<dbReference type="CDD" id="cd02187">
    <property type="entry name" value="beta_tubulin"/>
    <property type="match status" value="1"/>
</dbReference>
<dbReference type="InterPro" id="IPR036525">
    <property type="entry name" value="Tubulin/FtsZ_GTPase_sf"/>
</dbReference>
<dbReference type="AlphaFoldDB" id="A0A7J6PCW1"/>
<dbReference type="GO" id="GO:0046872">
    <property type="term" value="F:metal ion binding"/>
    <property type="evidence" value="ECO:0007669"/>
    <property type="project" value="UniProtKB-KW"/>
</dbReference>
<sequence length="549" mass="61059">MQAARSSKNVVYIYQCITFEACGVCFRYPGRVGFYPPPPLSSEPAVLSSSLVDLSQIITLQLGRCGNNMAHEFWRDLCEEHLIEYRDGSGTYTGDIDGIRMDHISVFFNEGSKGRYVPRTLLVDLNLSDLHQVTASSDGLGSLYRPEAIIANDEGSGNCYARAFHTEGPDLAEHVLETIRKEAESCDCLQGVQFIQSLCGGTGSGLGGLCMKTISDYLDSGVGMKCIMQSFATLPSPDVGDRVLEYYNAALGVQDLMDYCHQAFLFDNMALSAICQKTLNMEVPRFSNMNNIVALAMSGITSSLRFPGTLDADLRKMHTNLVPFKNAHFLMTGFAPLTALSSNKYRKVSILDLVQQMMSKDNATLSCDPLNPGDPRNGIPRARFLASFAAFRGECPSGEVDEICHALQRDGSRWDMFFPDWIPNSISASICTVGHCEAGDSATMVSNNTSMYEVMDRLGACWDSMYKAKSHLYVYQQDGMSTEDMLESRNVLQYISDQYREFATYEDKFFGERGDHTINQQAIKSDEHQQIMEELVSLTETYIRTETRA</sequence>
<dbReference type="GO" id="GO:0003924">
    <property type="term" value="F:GTPase activity"/>
    <property type="evidence" value="ECO:0007669"/>
    <property type="project" value="InterPro"/>
</dbReference>
<dbReference type="GO" id="GO:0007017">
    <property type="term" value="P:microtubule-based process"/>
    <property type="evidence" value="ECO:0007669"/>
    <property type="project" value="InterPro"/>
</dbReference>